<dbReference type="Pfam" id="PF01551">
    <property type="entry name" value="Peptidase_M23"/>
    <property type="match status" value="1"/>
</dbReference>
<keyword evidence="2" id="KW-1133">Transmembrane helix</keyword>
<sequence length="283" mass="29980">MAFVMLSTGGLTASGVRTLSTRTLLVAGLGVAALLLTLGAVLGYLMAGGSPAALPKLPSFRQNPYTVEQLGAIAGRVFKLENEAAHLGRKIGVLEDYEKKTQGKGGSGGPMLPPRVISSHDPMAELDAALARVESQLSEIGQVTAQRNLGLMTFPSRRPIESVEIGSTFGNRVDPITRRLAFHAGLDFTADPGTPIRAAAGGVVAFAGWSPDFGWVVELDHGNGLMTRYAHASKLLVKTGQLVEPRQEISRVGSTGRSTGPHLHFEVIRDGEYVDPRDYLAGL</sequence>
<evidence type="ECO:0000313" key="4">
    <source>
        <dbReference type="EMBL" id="QSI77124.1"/>
    </source>
</evidence>
<evidence type="ECO:0000256" key="2">
    <source>
        <dbReference type="SAM" id="Phobius"/>
    </source>
</evidence>
<dbReference type="RefSeq" id="WP_172202016.1">
    <property type="nucleotide sequence ID" value="NZ_CP071060.1"/>
</dbReference>
<dbReference type="InterPro" id="IPR011055">
    <property type="entry name" value="Dup_hybrid_motif"/>
</dbReference>
<keyword evidence="1" id="KW-0732">Signal</keyword>
<evidence type="ECO:0000313" key="5">
    <source>
        <dbReference type="Proteomes" id="UP000663570"/>
    </source>
</evidence>
<keyword evidence="5" id="KW-1185">Reference proteome</keyword>
<dbReference type="CDD" id="cd12797">
    <property type="entry name" value="M23_peptidase"/>
    <property type="match status" value="1"/>
</dbReference>
<dbReference type="PANTHER" id="PTHR21666">
    <property type="entry name" value="PEPTIDASE-RELATED"/>
    <property type="match status" value="1"/>
</dbReference>
<name>A0ABX7M5T5_9RHOO</name>
<protein>
    <submittedName>
        <fullName evidence="4">M23 family metallopeptidase</fullName>
    </submittedName>
</protein>
<organism evidence="4 5">
    <name type="scientific">Niveibacterium microcysteis</name>
    <dbReference type="NCBI Taxonomy" id="2811415"/>
    <lineage>
        <taxon>Bacteria</taxon>
        <taxon>Pseudomonadati</taxon>
        <taxon>Pseudomonadota</taxon>
        <taxon>Betaproteobacteria</taxon>
        <taxon>Rhodocyclales</taxon>
        <taxon>Rhodocyclaceae</taxon>
        <taxon>Niveibacterium</taxon>
    </lineage>
</organism>
<evidence type="ECO:0000259" key="3">
    <source>
        <dbReference type="Pfam" id="PF01551"/>
    </source>
</evidence>
<proteinExistence type="predicted"/>
<dbReference type="Proteomes" id="UP000663570">
    <property type="component" value="Chromosome"/>
</dbReference>
<dbReference type="Gene3D" id="2.70.70.10">
    <property type="entry name" value="Glucose Permease (Domain IIA)"/>
    <property type="match status" value="1"/>
</dbReference>
<feature type="transmembrane region" description="Helical" evidence="2">
    <location>
        <begin position="25"/>
        <end position="47"/>
    </location>
</feature>
<gene>
    <name evidence="4" type="ORF">JY500_00285</name>
</gene>
<evidence type="ECO:0000256" key="1">
    <source>
        <dbReference type="ARBA" id="ARBA00022729"/>
    </source>
</evidence>
<dbReference type="PANTHER" id="PTHR21666:SF289">
    <property type="entry name" value="L-ALA--D-GLU ENDOPEPTIDASE"/>
    <property type="match status" value="1"/>
</dbReference>
<feature type="domain" description="M23ase beta-sheet core" evidence="3">
    <location>
        <begin position="182"/>
        <end position="276"/>
    </location>
</feature>
<keyword evidence="2" id="KW-0812">Transmembrane</keyword>
<reference evidence="4 5" key="1">
    <citation type="submission" date="2021-02" db="EMBL/GenBank/DDBJ databases">
        <title>Niveibacterium changnyeongensis HC41.</title>
        <authorList>
            <person name="Kang M."/>
        </authorList>
    </citation>
    <scope>NUCLEOTIDE SEQUENCE [LARGE SCALE GENOMIC DNA]</scope>
    <source>
        <strain evidence="4 5">HC41</strain>
    </source>
</reference>
<dbReference type="EMBL" id="CP071060">
    <property type="protein sequence ID" value="QSI77124.1"/>
    <property type="molecule type" value="Genomic_DNA"/>
</dbReference>
<dbReference type="InterPro" id="IPR016047">
    <property type="entry name" value="M23ase_b-sheet_dom"/>
</dbReference>
<keyword evidence="2" id="KW-0472">Membrane</keyword>
<dbReference type="SUPFAM" id="SSF51261">
    <property type="entry name" value="Duplicated hybrid motif"/>
    <property type="match status" value="1"/>
</dbReference>
<accession>A0ABX7M5T5</accession>
<dbReference type="InterPro" id="IPR050570">
    <property type="entry name" value="Cell_wall_metabolism_enzyme"/>
</dbReference>